<evidence type="ECO:0000256" key="5">
    <source>
        <dbReference type="ARBA" id="ARBA00023136"/>
    </source>
</evidence>
<feature type="transmembrane region" description="Helical" evidence="6">
    <location>
        <begin position="24"/>
        <end position="54"/>
    </location>
</feature>
<dbReference type="AlphaFoldDB" id="A0A4S3ZYG2"/>
<dbReference type="Proteomes" id="UP000310754">
    <property type="component" value="Unassembled WGS sequence"/>
</dbReference>
<keyword evidence="3 6" id="KW-0812">Transmembrane</keyword>
<name>A0A4S3ZYG2_9HYPH</name>
<comment type="similarity">
    <text evidence="2">Belongs to the CbiQ family.</text>
</comment>
<feature type="transmembrane region" description="Helical" evidence="6">
    <location>
        <begin position="96"/>
        <end position="123"/>
    </location>
</feature>
<proteinExistence type="inferred from homology"/>
<dbReference type="Pfam" id="PF02361">
    <property type="entry name" value="CbiQ"/>
    <property type="match status" value="1"/>
</dbReference>
<dbReference type="EMBL" id="SSOA01000003">
    <property type="protein sequence ID" value="THF50975.1"/>
    <property type="molecule type" value="Genomic_DNA"/>
</dbReference>
<organism evidence="7 8">
    <name type="scientific">Allorhizobium terrae</name>
    <dbReference type="NCBI Taxonomy" id="1848972"/>
    <lineage>
        <taxon>Bacteria</taxon>
        <taxon>Pseudomonadati</taxon>
        <taxon>Pseudomonadota</taxon>
        <taxon>Alphaproteobacteria</taxon>
        <taxon>Hyphomicrobiales</taxon>
        <taxon>Rhizobiaceae</taxon>
        <taxon>Rhizobium/Agrobacterium group</taxon>
        <taxon>Allorhizobium</taxon>
    </lineage>
</organism>
<keyword evidence="8" id="KW-1185">Reference proteome</keyword>
<protein>
    <submittedName>
        <fullName evidence="7">Energy-coupling factor transporter transmembrane protein EcfT</fullName>
    </submittedName>
</protein>
<comment type="subcellular location">
    <subcellularLocation>
        <location evidence="1">Membrane</location>
        <topology evidence="1">Multi-pass membrane protein</topology>
    </subcellularLocation>
</comment>
<evidence type="ECO:0000256" key="4">
    <source>
        <dbReference type="ARBA" id="ARBA00022989"/>
    </source>
</evidence>
<dbReference type="GO" id="GO:0005886">
    <property type="term" value="C:plasma membrane"/>
    <property type="evidence" value="ECO:0007669"/>
    <property type="project" value="UniProtKB-ARBA"/>
</dbReference>
<sequence>MMTSLYVEGNTPFHRLSTFTKLTILLLTSIILALLSSIWVQAIAVILSGALYISVGLGFKQSFRRIRPIVITIGLFAIFNAVVLTPFDALVSSLRLLAVVFLAATVTATTSIASFMAALHVLLMPLERLGLLKAADVSLALGLVLRFVPDIANRYQALKDAHKARGLPVHPLKMIGPLIILTLKEADSIAEAIDARDIRGH</sequence>
<dbReference type="CDD" id="cd16914">
    <property type="entry name" value="EcfT"/>
    <property type="match status" value="1"/>
</dbReference>
<evidence type="ECO:0000256" key="3">
    <source>
        <dbReference type="ARBA" id="ARBA00022692"/>
    </source>
</evidence>
<comment type="caution">
    <text evidence="7">The sequence shown here is derived from an EMBL/GenBank/DDBJ whole genome shotgun (WGS) entry which is preliminary data.</text>
</comment>
<reference evidence="7 8" key="1">
    <citation type="submission" date="2019-04" db="EMBL/GenBank/DDBJ databases">
        <title>Rhizobium terrae sp. nov., isolated from a paddy soil.</title>
        <authorList>
            <person name="Lin S.-Y."/>
            <person name="Hameed A."/>
            <person name="Huang H.-I."/>
            <person name="Young C.-C."/>
        </authorList>
    </citation>
    <scope>NUCLEOTIDE SEQUENCE [LARGE SCALE GENOMIC DNA]</scope>
    <source>
        <strain evidence="7 8">CC-HIH110</strain>
    </source>
</reference>
<evidence type="ECO:0000256" key="2">
    <source>
        <dbReference type="ARBA" id="ARBA00008564"/>
    </source>
</evidence>
<dbReference type="PANTHER" id="PTHR33514:SF13">
    <property type="entry name" value="PROTEIN ABCI12, CHLOROPLASTIC"/>
    <property type="match status" value="1"/>
</dbReference>
<keyword evidence="5 6" id="KW-0472">Membrane</keyword>
<dbReference type="PANTHER" id="PTHR33514">
    <property type="entry name" value="PROTEIN ABCI12, CHLOROPLASTIC"/>
    <property type="match status" value="1"/>
</dbReference>
<evidence type="ECO:0000256" key="6">
    <source>
        <dbReference type="SAM" id="Phobius"/>
    </source>
</evidence>
<keyword evidence="4 6" id="KW-1133">Transmembrane helix</keyword>
<evidence type="ECO:0000313" key="7">
    <source>
        <dbReference type="EMBL" id="THF50975.1"/>
    </source>
</evidence>
<gene>
    <name evidence="7" type="ORF">E6C51_09110</name>
</gene>
<feature type="transmembrane region" description="Helical" evidence="6">
    <location>
        <begin position="66"/>
        <end position="84"/>
    </location>
</feature>
<dbReference type="InterPro" id="IPR003339">
    <property type="entry name" value="ABC/ECF_trnsptr_transmembrane"/>
</dbReference>
<evidence type="ECO:0000313" key="8">
    <source>
        <dbReference type="Proteomes" id="UP000310754"/>
    </source>
</evidence>
<accession>A0A4S3ZYG2</accession>
<evidence type="ECO:0000256" key="1">
    <source>
        <dbReference type="ARBA" id="ARBA00004141"/>
    </source>
</evidence>